<feature type="transmembrane region" description="Helical" evidence="10">
    <location>
        <begin position="204"/>
        <end position="225"/>
    </location>
</feature>
<comment type="subcellular location">
    <subcellularLocation>
        <location evidence="1">Membrane</location>
        <topology evidence="1">Multi-pass membrane protein</topology>
    </subcellularLocation>
</comment>
<evidence type="ECO:0000256" key="1">
    <source>
        <dbReference type="ARBA" id="ARBA00004141"/>
    </source>
</evidence>
<evidence type="ECO:0000256" key="7">
    <source>
        <dbReference type="ARBA" id="ARBA00023170"/>
    </source>
</evidence>
<dbReference type="SMART" id="SM00062">
    <property type="entry name" value="PBPb"/>
    <property type="match status" value="1"/>
</dbReference>
<evidence type="ECO:0000259" key="12">
    <source>
        <dbReference type="SMART" id="SM00079"/>
    </source>
</evidence>
<dbReference type="GO" id="GO:0015276">
    <property type="term" value="F:ligand-gated monoatomic ion channel activity"/>
    <property type="evidence" value="ECO:0007669"/>
    <property type="project" value="InterPro"/>
</dbReference>
<dbReference type="SUPFAM" id="SSF53850">
    <property type="entry name" value="Periplasmic binding protein-like II"/>
    <property type="match status" value="1"/>
</dbReference>
<dbReference type="Pfam" id="PF00497">
    <property type="entry name" value="SBP_bac_3"/>
    <property type="match status" value="1"/>
</dbReference>
<keyword evidence="14" id="KW-1185">Reference proteome</keyword>
<evidence type="ECO:0000256" key="4">
    <source>
        <dbReference type="ARBA" id="ARBA00022989"/>
    </source>
</evidence>
<feature type="transmembrane region" description="Helical" evidence="10">
    <location>
        <begin position="173"/>
        <end position="192"/>
    </location>
</feature>
<evidence type="ECO:0000256" key="6">
    <source>
        <dbReference type="ARBA" id="ARBA00023136"/>
    </source>
</evidence>
<dbReference type="SMART" id="SM00079">
    <property type="entry name" value="PBPe"/>
    <property type="match status" value="1"/>
</dbReference>
<dbReference type="Pfam" id="PF00060">
    <property type="entry name" value="Lig_chan"/>
    <property type="match status" value="1"/>
</dbReference>
<evidence type="ECO:0000256" key="3">
    <source>
        <dbReference type="ARBA" id="ARBA00022692"/>
    </source>
</evidence>
<evidence type="ECO:0000256" key="5">
    <source>
        <dbReference type="ARBA" id="ARBA00023065"/>
    </source>
</evidence>
<dbReference type="GO" id="GO:0005267">
    <property type="term" value="F:potassium channel activity"/>
    <property type="evidence" value="ECO:0007669"/>
    <property type="project" value="InterPro"/>
</dbReference>
<dbReference type="EMBL" id="JAHVHU010000015">
    <property type="protein sequence ID" value="MBY5959572.1"/>
    <property type="molecule type" value="Genomic_DNA"/>
</dbReference>
<keyword evidence="7" id="KW-0675">Receptor</keyword>
<protein>
    <submittedName>
        <fullName evidence="13">Transporter substrate-binding domain-containing protein</fullName>
    </submittedName>
</protein>
<name>A0A953HPU7_9BACT</name>
<evidence type="ECO:0000256" key="10">
    <source>
        <dbReference type="SAM" id="Phobius"/>
    </source>
</evidence>
<feature type="domain" description="Ionotropic glutamate receptor C-terminal" evidence="12">
    <location>
        <begin position="29"/>
        <end position="359"/>
    </location>
</feature>
<dbReference type="InterPro" id="IPR001638">
    <property type="entry name" value="Solute-binding_3/MltF_N"/>
</dbReference>
<comment type="caution">
    <text evidence="13">The sequence shown here is derived from an EMBL/GenBank/DDBJ whole genome shotgun (WGS) entry which is preliminary data.</text>
</comment>
<organism evidence="13 14">
    <name type="scientific">Membranihabitans marinus</name>
    <dbReference type="NCBI Taxonomy" id="1227546"/>
    <lineage>
        <taxon>Bacteria</taxon>
        <taxon>Pseudomonadati</taxon>
        <taxon>Bacteroidota</taxon>
        <taxon>Saprospiria</taxon>
        <taxon>Saprospirales</taxon>
        <taxon>Saprospiraceae</taxon>
        <taxon>Membranihabitans</taxon>
    </lineage>
</organism>
<dbReference type="PRINTS" id="PR01333">
    <property type="entry name" value="2POREKCHANEL"/>
</dbReference>
<evidence type="ECO:0000313" key="14">
    <source>
        <dbReference type="Proteomes" id="UP000753961"/>
    </source>
</evidence>
<dbReference type="InterPro" id="IPR001320">
    <property type="entry name" value="Iontro_rcpt_C"/>
</dbReference>
<evidence type="ECO:0000256" key="8">
    <source>
        <dbReference type="ARBA" id="ARBA00023180"/>
    </source>
</evidence>
<keyword evidence="9" id="KW-0407">Ion channel</keyword>
<dbReference type="GO" id="GO:0016020">
    <property type="term" value="C:membrane"/>
    <property type="evidence" value="ECO:0007669"/>
    <property type="project" value="UniProtKB-SubCell"/>
</dbReference>
<keyword evidence="2" id="KW-0813">Transport</keyword>
<feature type="transmembrane region" description="Helical" evidence="10">
    <location>
        <begin position="139"/>
        <end position="158"/>
    </location>
</feature>
<sequence length="363" mass="39902">MLTRSIFAKVFFSAFLFCQMLIPANSQDTLKVLVSGNPPFVMEDSTDPQGISIEVWEELADLHNLSYKYIWNANVDEALRLVKNEQVDVVVGPISITSERAEQVRFTQPYFIASYSIASSYGGLSIWKRIQPFFSKGFFIAVSVLLLILTGVGALFWLAERKANPEQFPQDPIHGIGNGIWLAVVTMTTVGYGDRAPITRAGRIVAGSWMIIALVTATSLVAGIASTLTVSGLNTSTIQGPNDLAGNKVALVGNSPALEFVENHSGVIVKMPDLKTSLHELKEGKVSAVVYDRPQLKYYLENHPDQARDLSIGLGEYLPQGYGFVTPLDSPWSKTLSVYLLEMQEEGLIREIVGNWLGKEEAK</sequence>
<feature type="domain" description="Solute-binding protein family 3/N-terminal" evidence="11">
    <location>
        <begin position="29"/>
        <end position="360"/>
    </location>
</feature>
<keyword evidence="5" id="KW-0406">Ion transport</keyword>
<dbReference type="Proteomes" id="UP000753961">
    <property type="component" value="Unassembled WGS sequence"/>
</dbReference>
<keyword evidence="4 10" id="KW-1133">Transmembrane helix</keyword>
<keyword evidence="3 10" id="KW-0812">Transmembrane</keyword>
<keyword evidence="6 10" id="KW-0472">Membrane</keyword>
<dbReference type="PANTHER" id="PTHR18966">
    <property type="entry name" value="IONOTROPIC GLUTAMATE RECEPTOR"/>
    <property type="match status" value="1"/>
</dbReference>
<reference evidence="13" key="1">
    <citation type="submission" date="2021-06" db="EMBL/GenBank/DDBJ databases">
        <title>44 bacteria genomes isolated from Dapeng, Shenzhen.</title>
        <authorList>
            <person name="Zheng W."/>
            <person name="Yu S."/>
            <person name="Huang Y."/>
        </authorList>
    </citation>
    <scope>NUCLEOTIDE SEQUENCE</scope>
    <source>
        <strain evidence="13">DP5N28-2</strain>
    </source>
</reference>
<dbReference type="SUPFAM" id="SSF81324">
    <property type="entry name" value="Voltage-gated potassium channels"/>
    <property type="match status" value="1"/>
</dbReference>
<dbReference type="InterPro" id="IPR015683">
    <property type="entry name" value="Ionotropic_Glu_rcpt"/>
</dbReference>
<dbReference type="RefSeq" id="WP_222581109.1">
    <property type="nucleotide sequence ID" value="NZ_JAHVHU010000015.1"/>
</dbReference>
<evidence type="ECO:0000256" key="9">
    <source>
        <dbReference type="ARBA" id="ARBA00023303"/>
    </source>
</evidence>
<gene>
    <name evidence="13" type="ORF">KUV50_15575</name>
</gene>
<evidence type="ECO:0000313" key="13">
    <source>
        <dbReference type="EMBL" id="MBY5959572.1"/>
    </source>
</evidence>
<dbReference type="AlphaFoldDB" id="A0A953HPU7"/>
<keyword evidence="8" id="KW-0325">Glycoprotein</keyword>
<evidence type="ECO:0000259" key="11">
    <source>
        <dbReference type="SMART" id="SM00062"/>
    </source>
</evidence>
<evidence type="ECO:0000256" key="2">
    <source>
        <dbReference type="ARBA" id="ARBA00022448"/>
    </source>
</evidence>
<accession>A0A953HPU7</accession>
<dbReference type="Gene3D" id="1.10.287.70">
    <property type="match status" value="1"/>
</dbReference>
<proteinExistence type="predicted"/>
<dbReference type="Gene3D" id="3.40.190.10">
    <property type="entry name" value="Periplasmic binding protein-like II"/>
    <property type="match status" value="3"/>
</dbReference>
<dbReference type="InterPro" id="IPR003280">
    <property type="entry name" value="2pore_dom_K_chnl"/>
</dbReference>